<dbReference type="GeneID" id="87946009"/>
<evidence type="ECO:0000313" key="3">
    <source>
        <dbReference type="Proteomes" id="UP001322277"/>
    </source>
</evidence>
<sequence length="90" mass="10250">MSSWCCILEKRIAVLVKDAPADRVIDNRSSRTPPPGCATKQVDVLVPNTLYDGFGLVPYVLGGFFFTIFEIRYPRRHAVYLFHDTRRAFG</sequence>
<dbReference type="AlphaFoldDB" id="A0AAX4IM77"/>
<keyword evidence="1" id="KW-0472">Membrane</keyword>
<dbReference type="Proteomes" id="UP001322277">
    <property type="component" value="Chromosome 6"/>
</dbReference>
<evidence type="ECO:0000256" key="1">
    <source>
        <dbReference type="SAM" id="Phobius"/>
    </source>
</evidence>
<keyword evidence="1" id="KW-1133">Transmembrane helix</keyword>
<protein>
    <submittedName>
        <fullName evidence="2">Uncharacterized protein</fullName>
    </submittedName>
</protein>
<evidence type="ECO:0000313" key="2">
    <source>
        <dbReference type="EMBL" id="WQF84492.1"/>
    </source>
</evidence>
<keyword evidence="1" id="KW-0812">Transmembrane</keyword>
<accession>A0AAX4IM77</accession>
<feature type="transmembrane region" description="Helical" evidence="1">
    <location>
        <begin position="50"/>
        <end position="69"/>
    </location>
</feature>
<name>A0AAX4IM77_9PEZI</name>
<dbReference type="EMBL" id="CP137310">
    <property type="protein sequence ID" value="WQF84492.1"/>
    <property type="molecule type" value="Genomic_DNA"/>
</dbReference>
<reference evidence="3" key="1">
    <citation type="journal article" date="2023" name="bioRxiv">
        <title>Complete genome of the Medicago anthracnose fungus, Colletotrichum destructivum, reveals a mini-chromosome-like region within a core chromosome.</title>
        <authorList>
            <person name="Lapalu N."/>
            <person name="Simon A."/>
            <person name="Lu A."/>
            <person name="Plaumann P.-L."/>
            <person name="Amselem J."/>
            <person name="Pigne S."/>
            <person name="Auger A."/>
            <person name="Koch C."/>
            <person name="Dallery J.-F."/>
            <person name="O'Connell R.J."/>
        </authorList>
    </citation>
    <scope>NUCLEOTIDE SEQUENCE [LARGE SCALE GENOMIC DNA]</scope>
    <source>
        <strain evidence="3">CBS 520.97</strain>
    </source>
</reference>
<proteinExistence type="predicted"/>
<organism evidence="2 3">
    <name type="scientific">Colletotrichum destructivum</name>
    <dbReference type="NCBI Taxonomy" id="34406"/>
    <lineage>
        <taxon>Eukaryota</taxon>
        <taxon>Fungi</taxon>
        <taxon>Dikarya</taxon>
        <taxon>Ascomycota</taxon>
        <taxon>Pezizomycotina</taxon>
        <taxon>Sordariomycetes</taxon>
        <taxon>Hypocreomycetidae</taxon>
        <taxon>Glomerellales</taxon>
        <taxon>Glomerellaceae</taxon>
        <taxon>Colletotrichum</taxon>
        <taxon>Colletotrichum destructivum species complex</taxon>
    </lineage>
</organism>
<dbReference type="RefSeq" id="XP_062781716.1">
    <property type="nucleotide sequence ID" value="XM_062925665.1"/>
</dbReference>
<gene>
    <name evidence="2" type="ORF">CDEST_09506</name>
</gene>
<dbReference type="KEGG" id="cdet:87946009"/>
<keyword evidence="3" id="KW-1185">Reference proteome</keyword>